<dbReference type="Proteomes" id="UP001152622">
    <property type="component" value="Chromosome 22"/>
</dbReference>
<organism evidence="2 3">
    <name type="scientific">Synaphobranchus kaupii</name>
    <name type="common">Kaup's arrowtooth eel</name>
    <dbReference type="NCBI Taxonomy" id="118154"/>
    <lineage>
        <taxon>Eukaryota</taxon>
        <taxon>Metazoa</taxon>
        <taxon>Chordata</taxon>
        <taxon>Craniata</taxon>
        <taxon>Vertebrata</taxon>
        <taxon>Euteleostomi</taxon>
        <taxon>Actinopterygii</taxon>
        <taxon>Neopterygii</taxon>
        <taxon>Teleostei</taxon>
        <taxon>Anguilliformes</taxon>
        <taxon>Synaphobranchidae</taxon>
        <taxon>Synaphobranchus</taxon>
    </lineage>
</organism>
<feature type="compositionally biased region" description="Basic and acidic residues" evidence="1">
    <location>
        <begin position="1"/>
        <end position="15"/>
    </location>
</feature>
<evidence type="ECO:0000313" key="3">
    <source>
        <dbReference type="Proteomes" id="UP001152622"/>
    </source>
</evidence>
<name>A0A9Q1E846_SYNKA</name>
<gene>
    <name evidence="2" type="ORF">SKAU_G00413170</name>
</gene>
<comment type="caution">
    <text evidence="2">The sequence shown here is derived from an EMBL/GenBank/DDBJ whole genome shotgun (WGS) entry which is preliminary data.</text>
</comment>
<feature type="region of interest" description="Disordered" evidence="1">
    <location>
        <begin position="1"/>
        <end position="64"/>
    </location>
</feature>
<dbReference type="OrthoDB" id="6077919at2759"/>
<protein>
    <submittedName>
        <fullName evidence="2">Uncharacterized protein</fullName>
    </submittedName>
</protein>
<reference evidence="2" key="1">
    <citation type="journal article" date="2023" name="Science">
        <title>Genome structures resolve the early diversification of teleost fishes.</title>
        <authorList>
            <person name="Parey E."/>
            <person name="Louis A."/>
            <person name="Montfort J."/>
            <person name="Bouchez O."/>
            <person name="Roques C."/>
            <person name="Iampietro C."/>
            <person name="Lluch J."/>
            <person name="Castinel A."/>
            <person name="Donnadieu C."/>
            <person name="Desvignes T."/>
            <person name="Floi Bucao C."/>
            <person name="Jouanno E."/>
            <person name="Wen M."/>
            <person name="Mejri S."/>
            <person name="Dirks R."/>
            <person name="Jansen H."/>
            <person name="Henkel C."/>
            <person name="Chen W.J."/>
            <person name="Zahm M."/>
            <person name="Cabau C."/>
            <person name="Klopp C."/>
            <person name="Thompson A.W."/>
            <person name="Robinson-Rechavi M."/>
            <person name="Braasch I."/>
            <person name="Lecointre G."/>
            <person name="Bobe J."/>
            <person name="Postlethwait J.H."/>
            <person name="Berthelot C."/>
            <person name="Roest Crollius H."/>
            <person name="Guiguen Y."/>
        </authorList>
    </citation>
    <scope>NUCLEOTIDE SEQUENCE</scope>
    <source>
        <strain evidence="2">WJC10195</strain>
    </source>
</reference>
<sequence>MTSEDVGEHEWDLGARPKTRTSGRSFEAFSPLAGDSLRLDLPTPGPIKPTRPSDSSKLKSQPQAPALEAYTMMDEESSSEYQDLRMALLLKFDISPETYRQRFWAVATPPGETPTET</sequence>
<dbReference type="AlphaFoldDB" id="A0A9Q1E846"/>
<evidence type="ECO:0000313" key="2">
    <source>
        <dbReference type="EMBL" id="KAJ8333998.1"/>
    </source>
</evidence>
<dbReference type="EMBL" id="JAINUF010000022">
    <property type="protein sequence ID" value="KAJ8333998.1"/>
    <property type="molecule type" value="Genomic_DNA"/>
</dbReference>
<proteinExistence type="predicted"/>
<feature type="compositionally biased region" description="Polar residues" evidence="1">
    <location>
        <begin position="52"/>
        <end position="63"/>
    </location>
</feature>
<accession>A0A9Q1E846</accession>
<keyword evidence="3" id="KW-1185">Reference proteome</keyword>
<evidence type="ECO:0000256" key="1">
    <source>
        <dbReference type="SAM" id="MobiDB-lite"/>
    </source>
</evidence>